<keyword evidence="1" id="KW-1133">Transmembrane helix</keyword>
<dbReference type="OrthoDB" id="3214694at2"/>
<sequence>MTGAETAIVVIAVVAVLTWVGVVAATRLDRIHRKVVASRLALDAQLVRRAAVATELAGSGVLDPASSLLVAEAASAVTQDAEDARNELALALPDLDEESVRSVRAGLNGSVAESRVRAESELSEILRTAFGDPDEIRALAEDPDAAPLVHALGAAWYRAQLARRFHNMAVAHARQYRRHWSVRLLRLAGHAPMPVTVDLDDALPDGLDHGSVSVVGG</sequence>
<evidence type="ECO:0000313" key="3">
    <source>
        <dbReference type="Proteomes" id="UP000185663"/>
    </source>
</evidence>
<dbReference type="EMBL" id="LT629776">
    <property type="protein sequence ID" value="SDS47947.1"/>
    <property type="molecule type" value="Genomic_DNA"/>
</dbReference>
<protein>
    <recommendedName>
        <fullName evidence="4">LemA protein</fullName>
    </recommendedName>
</protein>
<keyword evidence="1" id="KW-0812">Transmembrane</keyword>
<keyword evidence="3" id="KW-1185">Reference proteome</keyword>
<name>A0A1H1SIY6_9CELL</name>
<dbReference type="eggNOG" id="COG1704">
    <property type="taxonomic scope" value="Bacteria"/>
</dbReference>
<evidence type="ECO:0008006" key="4">
    <source>
        <dbReference type="Google" id="ProtNLM"/>
    </source>
</evidence>
<organism evidence="2 3">
    <name type="scientific">Paraoerskovia marina</name>
    <dbReference type="NCBI Taxonomy" id="545619"/>
    <lineage>
        <taxon>Bacteria</taxon>
        <taxon>Bacillati</taxon>
        <taxon>Actinomycetota</taxon>
        <taxon>Actinomycetes</taxon>
        <taxon>Micrococcales</taxon>
        <taxon>Cellulomonadaceae</taxon>
        <taxon>Paraoerskovia</taxon>
    </lineage>
</organism>
<gene>
    <name evidence="2" type="ORF">SAMN04489860_1645</name>
</gene>
<dbReference type="STRING" id="545619.SAMN04489860_1645"/>
<proteinExistence type="predicted"/>
<feature type="transmembrane region" description="Helical" evidence="1">
    <location>
        <begin position="6"/>
        <end position="25"/>
    </location>
</feature>
<dbReference type="RefSeq" id="WP_083372198.1">
    <property type="nucleotide sequence ID" value="NZ_LT629776.1"/>
</dbReference>
<dbReference type="Proteomes" id="UP000185663">
    <property type="component" value="Chromosome I"/>
</dbReference>
<reference evidence="2 3" key="1">
    <citation type="submission" date="2016-10" db="EMBL/GenBank/DDBJ databases">
        <authorList>
            <person name="de Groot N.N."/>
        </authorList>
    </citation>
    <scope>NUCLEOTIDE SEQUENCE [LARGE SCALE GENOMIC DNA]</scope>
    <source>
        <strain evidence="2 3">DSM 22126</strain>
    </source>
</reference>
<keyword evidence="1" id="KW-0472">Membrane</keyword>
<dbReference type="AlphaFoldDB" id="A0A1H1SIY6"/>
<evidence type="ECO:0000256" key="1">
    <source>
        <dbReference type="SAM" id="Phobius"/>
    </source>
</evidence>
<accession>A0A1H1SIY6</accession>
<evidence type="ECO:0000313" key="2">
    <source>
        <dbReference type="EMBL" id="SDS47947.1"/>
    </source>
</evidence>